<dbReference type="SUPFAM" id="SSF53254">
    <property type="entry name" value="Phosphoglycerate mutase-like"/>
    <property type="match status" value="1"/>
</dbReference>
<name>A0A3M7SFY2_BRAPC</name>
<feature type="active site" description="Tele-phosphohistidine intermediate" evidence="2">
    <location>
        <position position="20"/>
    </location>
</feature>
<sequence length="243" mass="28668">MTAHKRNAKIIRLNFYLIRHAESVYNVSGKVQGHLDSELSQNGIEQAISVAKLLREKKFDFCFTSDLMRASHTAEYIIAENKFKENIKYLKEKLLRERNFGEVQGRDKSYFIEKAQEANVSFEDFIPNGAESKGEIVTRWKNFFENLCQKMWYESEKDELDIMVVSHGAFMRESIKFMLKNYNCEFNYDLKELDKSAPNSSVTRFYVIMETRPDCDYSICYIKFESFYDKSHLENLSETQCDL</sequence>
<dbReference type="PANTHER" id="PTHR46517:SF1">
    <property type="entry name" value="FRUCTOSE-2,6-BISPHOSPHATASE TIGAR"/>
    <property type="match status" value="1"/>
</dbReference>
<dbReference type="EMBL" id="REGN01001429">
    <property type="protein sequence ID" value="RNA34703.1"/>
    <property type="molecule type" value="Genomic_DNA"/>
</dbReference>
<proteinExistence type="predicted"/>
<evidence type="ECO:0000256" key="1">
    <source>
        <dbReference type="ARBA" id="ARBA00022801"/>
    </source>
</evidence>
<reference evidence="4 5" key="1">
    <citation type="journal article" date="2018" name="Sci. Rep.">
        <title>Genomic signatures of local adaptation to the degree of environmental predictability in rotifers.</title>
        <authorList>
            <person name="Franch-Gras L."/>
            <person name="Hahn C."/>
            <person name="Garcia-Roger E.M."/>
            <person name="Carmona M.J."/>
            <person name="Serra M."/>
            <person name="Gomez A."/>
        </authorList>
    </citation>
    <scope>NUCLEOTIDE SEQUENCE [LARGE SCALE GENOMIC DNA]</scope>
    <source>
        <strain evidence="4">HYR1</strain>
    </source>
</reference>
<evidence type="ECO:0000313" key="5">
    <source>
        <dbReference type="Proteomes" id="UP000276133"/>
    </source>
</evidence>
<dbReference type="GO" id="GO:0043456">
    <property type="term" value="P:regulation of pentose-phosphate shunt"/>
    <property type="evidence" value="ECO:0007669"/>
    <property type="project" value="TreeGrafter"/>
</dbReference>
<comment type="caution">
    <text evidence="4">The sequence shown here is derived from an EMBL/GenBank/DDBJ whole genome shotgun (WGS) entry which is preliminary data.</text>
</comment>
<dbReference type="GO" id="GO:0004331">
    <property type="term" value="F:fructose-2,6-bisphosphate 2-phosphatase activity"/>
    <property type="evidence" value="ECO:0007669"/>
    <property type="project" value="TreeGrafter"/>
</dbReference>
<dbReference type="InterPro" id="IPR029033">
    <property type="entry name" value="His_PPase_superfam"/>
</dbReference>
<gene>
    <name evidence="4" type="ORF">BpHYR1_014511</name>
</gene>
<evidence type="ECO:0000256" key="2">
    <source>
        <dbReference type="PIRSR" id="PIRSR613078-1"/>
    </source>
</evidence>
<dbReference type="GO" id="GO:0005829">
    <property type="term" value="C:cytosol"/>
    <property type="evidence" value="ECO:0007669"/>
    <property type="project" value="TreeGrafter"/>
</dbReference>
<dbReference type="Proteomes" id="UP000276133">
    <property type="component" value="Unassembled WGS sequence"/>
</dbReference>
<dbReference type="PANTHER" id="PTHR46517">
    <property type="entry name" value="FRUCTOSE-2,6-BISPHOSPHATASE TIGAR"/>
    <property type="match status" value="1"/>
</dbReference>
<keyword evidence="5" id="KW-1185">Reference proteome</keyword>
<dbReference type="OrthoDB" id="354304at2759"/>
<protein>
    <submittedName>
        <fullName evidence="4">Fructose-2-6-bisphosphatase TIGAR B-like</fullName>
    </submittedName>
</protein>
<evidence type="ECO:0000256" key="3">
    <source>
        <dbReference type="PIRSR" id="PIRSR613078-2"/>
    </source>
</evidence>
<dbReference type="InterPro" id="IPR013078">
    <property type="entry name" value="His_Pase_superF_clade-1"/>
</dbReference>
<organism evidence="4 5">
    <name type="scientific">Brachionus plicatilis</name>
    <name type="common">Marine rotifer</name>
    <name type="synonym">Brachionus muelleri</name>
    <dbReference type="NCBI Taxonomy" id="10195"/>
    <lineage>
        <taxon>Eukaryota</taxon>
        <taxon>Metazoa</taxon>
        <taxon>Spiralia</taxon>
        <taxon>Gnathifera</taxon>
        <taxon>Rotifera</taxon>
        <taxon>Eurotatoria</taxon>
        <taxon>Monogononta</taxon>
        <taxon>Pseudotrocha</taxon>
        <taxon>Ploima</taxon>
        <taxon>Brachionidae</taxon>
        <taxon>Brachionus</taxon>
    </lineage>
</organism>
<dbReference type="Pfam" id="PF00300">
    <property type="entry name" value="His_Phos_1"/>
    <property type="match status" value="1"/>
</dbReference>
<dbReference type="AlphaFoldDB" id="A0A3M7SFY2"/>
<feature type="binding site" evidence="3">
    <location>
        <position position="108"/>
    </location>
    <ligand>
        <name>substrate</name>
    </ligand>
</feature>
<evidence type="ECO:0000313" key="4">
    <source>
        <dbReference type="EMBL" id="RNA34703.1"/>
    </source>
</evidence>
<dbReference type="Gene3D" id="3.40.50.1240">
    <property type="entry name" value="Phosphoglycerate mutase-like"/>
    <property type="match status" value="1"/>
</dbReference>
<dbReference type="STRING" id="10195.A0A3M7SFY2"/>
<accession>A0A3M7SFY2</accession>
<dbReference type="CDD" id="cd07067">
    <property type="entry name" value="HP_PGM_like"/>
    <property type="match status" value="1"/>
</dbReference>
<dbReference type="GO" id="GO:0045820">
    <property type="term" value="P:negative regulation of glycolytic process"/>
    <property type="evidence" value="ECO:0007669"/>
    <property type="project" value="TreeGrafter"/>
</dbReference>
<feature type="active site" description="Proton donor/acceptor" evidence="2">
    <location>
        <position position="97"/>
    </location>
</feature>
<dbReference type="InterPro" id="IPR051695">
    <property type="entry name" value="Phosphoglycerate_Mutase"/>
</dbReference>
<keyword evidence="1" id="KW-0378">Hydrolase</keyword>
<feature type="binding site" evidence="3">
    <location>
        <begin position="19"/>
        <end position="26"/>
    </location>
    <ligand>
        <name>substrate</name>
    </ligand>
</feature>
<dbReference type="SMART" id="SM00855">
    <property type="entry name" value="PGAM"/>
    <property type="match status" value="1"/>
</dbReference>
<feature type="binding site" evidence="3">
    <location>
        <position position="69"/>
    </location>
    <ligand>
        <name>substrate</name>
    </ligand>
</feature>